<dbReference type="AlphaFoldDB" id="A0A1M6D032"/>
<proteinExistence type="predicted"/>
<protein>
    <submittedName>
        <fullName evidence="1">Uncharacterized protein</fullName>
    </submittedName>
</protein>
<dbReference type="EMBL" id="FQYN01000002">
    <property type="protein sequence ID" value="SHI66617.1"/>
    <property type="molecule type" value="Genomic_DNA"/>
</dbReference>
<reference evidence="1 2" key="1">
    <citation type="submission" date="2016-11" db="EMBL/GenBank/DDBJ databases">
        <authorList>
            <person name="Jaros S."/>
            <person name="Januszkiewicz K."/>
            <person name="Wedrychowicz H."/>
        </authorList>
    </citation>
    <scope>NUCLEOTIDE SEQUENCE [LARGE SCALE GENOMIC DNA]</scope>
    <source>
        <strain evidence="1 2">DSM 21074</strain>
    </source>
</reference>
<evidence type="ECO:0000313" key="1">
    <source>
        <dbReference type="EMBL" id="SHI66617.1"/>
    </source>
</evidence>
<organism evidence="1 2">
    <name type="scientific">Hymenobacter daecheongensis DSM 21074</name>
    <dbReference type="NCBI Taxonomy" id="1121955"/>
    <lineage>
        <taxon>Bacteria</taxon>
        <taxon>Pseudomonadati</taxon>
        <taxon>Bacteroidota</taxon>
        <taxon>Cytophagia</taxon>
        <taxon>Cytophagales</taxon>
        <taxon>Hymenobacteraceae</taxon>
        <taxon>Hymenobacter</taxon>
    </lineage>
</organism>
<name>A0A1M6D032_9BACT</name>
<dbReference type="RefSeq" id="WP_073106818.1">
    <property type="nucleotide sequence ID" value="NZ_FQYN01000002.1"/>
</dbReference>
<dbReference type="Proteomes" id="UP000184418">
    <property type="component" value="Unassembled WGS sequence"/>
</dbReference>
<gene>
    <name evidence="1" type="ORF">SAMN02745146_1331</name>
</gene>
<evidence type="ECO:0000313" key="2">
    <source>
        <dbReference type="Proteomes" id="UP000184418"/>
    </source>
</evidence>
<keyword evidence="2" id="KW-1185">Reference proteome</keyword>
<dbReference type="OrthoDB" id="798979at2"/>
<accession>A0A1M6D032</accession>
<sequence>MSPSNSLHYPTDAAGKPEALVLPIADWLELKDYYRQLQGRELVLRGMREALREVPEILAGRQPEITLTDFLAAS</sequence>